<protein>
    <submittedName>
        <fullName evidence="1">Uncharacterized protein</fullName>
    </submittedName>
</protein>
<reference evidence="1 2" key="1">
    <citation type="submission" date="2024-09" db="EMBL/GenBank/DDBJ databases">
        <title>Chromosome-scale assembly of Riccia fluitans.</title>
        <authorList>
            <person name="Paukszto L."/>
            <person name="Sawicki J."/>
            <person name="Karawczyk K."/>
            <person name="Piernik-Szablinska J."/>
            <person name="Szczecinska M."/>
            <person name="Mazdziarz M."/>
        </authorList>
    </citation>
    <scope>NUCLEOTIDE SEQUENCE [LARGE SCALE GENOMIC DNA]</scope>
    <source>
        <strain evidence="1">Rf_01</strain>
        <tissue evidence="1">Aerial parts of the thallus</tissue>
    </source>
</reference>
<dbReference type="Proteomes" id="UP001605036">
    <property type="component" value="Unassembled WGS sequence"/>
</dbReference>
<dbReference type="EMBL" id="JBHFFA010000004">
    <property type="protein sequence ID" value="KAL2629912.1"/>
    <property type="molecule type" value="Genomic_DNA"/>
</dbReference>
<keyword evidence="2" id="KW-1185">Reference proteome</keyword>
<name>A0ABD1YGN9_9MARC</name>
<sequence>MQASILPTFNTQSNGLLKVEILSMGNITANFTLHASSTLTLSKYLLLATEDCPLQLNRSVVDVSSLTPRNALASFAYNLSYKNDLSYHSTCKVIYFIWLLYRAGLLGPLVRKLVDLIALACNCICNGLTRLFGGN</sequence>
<accession>A0ABD1YGN9</accession>
<dbReference type="AlphaFoldDB" id="A0ABD1YGN9"/>
<evidence type="ECO:0000313" key="1">
    <source>
        <dbReference type="EMBL" id="KAL2629912.1"/>
    </source>
</evidence>
<evidence type="ECO:0000313" key="2">
    <source>
        <dbReference type="Proteomes" id="UP001605036"/>
    </source>
</evidence>
<gene>
    <name evidence="1" type="ORF">R1flu_014598</name>
</gene>
<proteinExistence type="predicted"/>
<comment type="caution">
    <text evidence="1">The sequence shown here is derived from an EMBL/GenBank/DDBJ whole genome shotgun (WGS) entry which is preliminary data.</text>
</comment>
<organism evidence="1 2">
    <name type="scientific">Riccia fluitans</name>
    <dbReference type="NCBI Taxonomy" id="41844"/>
    <lineage>
        <taxon>Eukaryota</taxon>
        <taxon>Viridiplantae</taxon>
        <taxon>Streptophyta</taxon>
        <taxon>Embryophyta</taxon>
        <taxon>Marchantiophyta</taxon>
        <taxon>Marchantiopsida</taxon>
        <taxon>Marchantiidae</taxon>
        <taxon>Marchantiales</taxon>
        <taxon>Ricciaceae</taxon>
        <taxon>Riccia</taxon>
    </lineage>
</organism>